<dbReference type="EMBL" id="CP043538">
    <property type="protein sequence ID" value="QGY00917.1"/>
    <property type="molecule type" value="Genomic_DNA"/>
</dbReference>
<dbReference type="OrthoDB" id="9793799at2"/>
<gene>
    <name evidence="1" type="ORF">MMSR116_02610</name>
</gene>
<accession>A0A6B9FCY1</accession>
<reference evidence="1 2" key="1">
    <citation type="journal article" date="2012" name="Genet. Mol. Biol.">
        <title>Analysis of 16S rRNA and mxaF genes revealing insights into Methylobacterium niche-specific plant association.</title>
        <authorList>
            <person name="Dourado M.N."/>
            <person name="Andreote F.D."/>
            <person name="Dini-Andreote F."/>
            <person name="Conti R."/>
            <person name="Araujo J.M."/>
            <person name="Araujo W.L."/>
        </authorList>
    </citation>
    <scope>NUCLEOTIDE SEQUENCE [LARGE SCALE GENOMIC DNA]</scope>
    <source>
        <strain evidence="1 2">SR1.6/6</strain>
    </source>
</reference>
<protein>
    <submittedName>
        <fullName evidence="1">Uncharacterized protein</fullName>
    </submittedName>
</protein>
<dbReference type="RefSeq" id="WP_010683894.1">
    <property type="nucleotide sequence ID" value="NZ_CP043538.1"/>
</dbReference>
<evidence type="ECO:0000313" key="1">
    <source>
        <dbReference type="EMBL" id="QGY00917.1"/>
    </source>
</evidence>
<name>A0A6B9FCY1_9HYPH</name>
<evidence type="ECO:0000313" key="2">
    <source>
        <dbReference type="Proteomes" id="UP000012488"/>
    </source>
</evidence>
<sequence length="74" mass="8194">MTVCDDAFQAMPSEALMQIGQHIENIPVRSVRLRHSVSPADLDEALCQAGFVTVRKTKRISLEPSGTTTVRRAR</sequence>
<dbReference type="KEGG" id="mmes:MMSR116_02610"/>
<reference evidence="1 2" key="2">
    <citation type="journal article" date="2013" name="Genome Announc.">
        <title>Draft Genome Sequence of Methylobacterium mesophilicum Strain SR1.6/6, Isolated from Citrus sinensis.</title>
        <authorList>
            <person name="Marinho Almeida D."/>
            <person name="Dini-Andreote F."/>
            <person name="Camargo Neves A.A."/>
            <person name="Juca Ramos R.T."/>
            <person name="Andreote F.D."/>
            <person name="Carneiro A.R."/>
            <person name="Oliveira de Souza Lima A."/>
            <person name="Caracciolo Gomes de Sa P.H."/>
            <person name="Ribeiro Barbosa M.S."/>
            <person name="Araujo W.L."/>
            <person name="Silva A."/>
        </authorList>
    </citation>
    <scope>NUCLEOTIDE SEQUENCE [LARGE SCALE GENOMIC DNA]</scope>
    <source>
        <strain evidence="1 2">SR1.6/6</strain>
    </source>
</reference>
<dbReference type="AlphaFoldDB" id="A0A6B9FCY1"/>
<proteinExistence type="predicted"/>
<dbReference type="Proteomes" id="UP000012488">
    <property type="component" value="Chromosome"/>
</dbReference>
<organism evidence="1 2">
    <name type="scientific">Methylobacterium mesophilicum SR1.6/6</name>
    <dbReference type="NCBI Taxonomy" id="908290"/>
    <lineage>
        <taxon>Bacteria</taxon>
        <taxon>Pseudomonadati</taxon>
        <taxon>Pseudomonadota</taxon>
        <taxon>Alphaproteobacteria</taxon>
        <taxon>Hyphomicrobiales</taxon>
        <taxon>Methylobacteriaceae</taxon>
        <taxon>Methylobacterium</taxon>
    </lineage>
</organism>